<evidence type="ECO:0000313" key="9">
    <source>
        <dbReference type="EMBL" id="MBD7958539.1"/>
    </source>
</evidence>
<protein>
    <submittedName>
        <fullName evidence="9">Sugar transferase</fullName>
    </submittedName>
</protein>
<reference evidence="9 10" key="1">
    <citation type="submission" date="2020-08" db="EMBL/GenBank/DDBJ databases">
        <title>A Genomic Blueprint of the Chicken Gut Microbiome.</title>
        <authorList>
            <person name="Gilroy R."/>
            <person name="Ravi A."/>
            <person name="Getino M."/>
            <person name="Pursley I."/>
            <person name="Horton D.L."/>
            <person name="Alikhan N.-F."/>
            <person name="Baker D."/>
            <person name="Gharbi K."/>
            <person name="Hall N."/>
            <person name="Watson M."/>
            <person name="Adriaenssens E.M."/>
            <person name="Foster-Nyarko E."/>
            <person name="Jarju S."/>
            <person name="Secka A."/>
            <person name="Antonio M."/>
            <person name="Oren A."/>
            <person name="Chaudhuri R."/>
            <person name="La Ragione R.M."/>
            <person name="Hildebrand F."/>
            <person name="Pallen M.J."/>
        </authorList>
    </citation>
    <scope>NUCLEOTIDE SEQUENCE [LARGE SCALE GENOMIC DNA]</scope>
    <source>
        <strain evidence="9 10">Sa4CUA7</strain>
    </source>
</reference>
<feature type="transmembrane region" description="Helical" evidence="7">
    <location>
        <begin position="304"/>
        <end position="328"/>
    </location>
</feature>
<proteinExistence type="inferred from homology"/>
<evidence type="ECO:0000313" key="10">
    <source>
        <dbReference type="Proteomes" id="UP000648352"/>
    </source>
</evidence>
<evidence type="ECO:0000256" key="7">
    <source>
        <dbReference type="SAM" id="Phobius"/>
    </source>
</evidence>
<evidence type="ECO:0000256" key="6">
    <source>
        <dbReference type="ARBA" id="ARBA00023136"/>
    </source>
</evidence>
<evidence type="ECO:0000256" key="3">
    <source>
        <dbReference type="ARBA" id="ARBA00022679"/>
    </source>
</evidence>
<dbReference type="Proteomes" id="UP000648352">
    <property type="component" value="Unassembled WGS sequence"/>
</dbReference>
<dbReference type="Pfam" id="PF13727">
    <property type="entry name" value="CoA_binding_3"/>
    <property type="match status" value="1"/>
</dbReference>
<evidence type="ECO:0000259" key="8">
    <source>
        <dbReference type="Pfam" id="PF02397"/>
    </source>
</evidence>
<dbReference type="InterPro" id="IPR017475">
    <property type="entry name" value="EPS_sugar_tfrase"/>
</dbReference>
<name>A0ABR8S4Y3_9MICO</name>
<evidence type="ECO:0000256" key="2">
    <source>
        <dbReference type="ARBA" id="ARBA00006464"/>
    </source>
</evidence>
<keyword evidence="5 7" id="KW-1133">Transmembrane helix</keyword>
<sequence length="495" mass="53511">MIAAALPLEFEASVRAPRVLPLLEQRLAWLRRRRAWTGTIDVAVIVAASAATTAVAGAAASGEVAALRPQLLIGSAALVAVWIGALFALRRAAYRHGAGRRMELLPVLHSAVLALAALALTAGLTDWSVVQPHVVVTLPVAVTALVSARLLRQVWRSHGHNAVAFAPRTLIVGDRVGIEHTIRSLRLDGRLGHNVVGTALGDDGVTELAVDHLTYPVLGSPGQAARIARELCVDTVIIAAGTDDPDFVRRLSWSLEGAATDLVLATRLTDVSRSRIAFERTNGLALTHVSLPRFDRSSMRSKRALDVVVALVALVPIAMITPIIALLIRMDTPGGAFFRQQRIGRDGREFGILKFRTMVTTAEADRSALEALNEGAGPLFKMKADPRVTRVGAVLRRFSLDELPQFWNVLKGDMSVVGPRPPLPTEVSDYDGTVFRRLYVQPGITGLWQVSGRSDLTWEQSVRLDLHYVENWSLSTDLGIIARTAGAMVRPKGAY</sequence>
<dbReference type="PANTHER" id="PTHR30576">
    <property type="entry name" value="COLANIC BIOSYNTHESIS UDP-GLUCOSE LIPID CARRIER TRANSFERASE"/>
    <property type="match status" value="1"/>
</dbReference>
<evidence type="ECO:0000256" key="1">
    <source>
        <dbReference type="ARBA" id="ARBA00004141"/>
    </source>
</evidence>
<feature type="transmembrane region" description="Helical" evidence="7">
    <location>
        <begin position="71"/>
        <end position="92"/>
    </location>
</feature>
<feature type="domain" description="Bacterial sugar transferase" evidence="8">
    <location>
        <begin position="302"/>
        <end position="489"/>
    </location>
</feature>
<keyword evidence="3 9" id="KW-0808">Transferase</keyword>
<accession>A0ABR8S4Y3</accession>
<comment type="similarity">
    <text evidence="2">Belongs to the bacterial sugar transferase family.</text>
</comment>
<keyword evidence="4 7" id="KW-0812">Transmembrane</keyword>
<keyword evidence="6 7" id="KW-0472">Membrane</keyword>
<dbReference type="InterPro" id="IPR003362">
    <property type="entry name" value="Bact_transf"/>
</dbReference>
<keyword evidence="10" id="KW-1185">Reference proteome</keyword>
<evidence type="ECO:0000256" key="5">
    <source>
        <dbReference type="ARBA" id="ARBA00022989"/>
    </source>
</evidence>
<dbReference type="Pfam" id="PF02397">
    <property type="entry name" value="Bac_transf"/>
    <property type="match status" value="1"/>
</dbReference>
<comment type="caution">
    <text evidence="9">The sequence shown here is derived from an EMBL/GenBank/DDBJ whole genome shotgun (WGS) entry which is preliminary data.</text>
</comment>
<dbReference type="EMBL" id="JACSQP010000009">
    <property type="protein sequence ID" value="MBD7958539.1"/>
    <property type="molecule type" value="Genomic_DNA"/>
</dbReference>
<feature type="transmembrane region" description="Helical" evidence="7">
    <location>
        <begin position="35"/>
        <end position="59"/>
    </location>
</feature>
<dbReference type="PANTHER" id="PTHR30576:SF10">
    <property type="entry name" value="SLL5057 PROTEIN"/>
    <property type="match status" value="1"/>
</dbReference>
<dbReference type="GO" id="GO:0016740">
    <property type="term" value="F:transferase activity"/>
    <property type="evidence" value="ECO:0007669"/>
    <property type="project" value="UniProtKB-KW"/>
</dbReference>
<feature type="transmembrane region" description="Helical" evidence="7">
    <location>
        <begin position="104"/>
        <end position="124"/>
    </location>
</feature>
<dbReference type="NCBIfam" id="TIGR03025">
    <property type="entry name" value="EPS_sugtrans"/>
    <property type="match status" value="1"/>
</dbReference>
<gene>
    <name evidence="9" type="ORF">H9651_12890</name>
</gene>
<organism evidence="9 10">
    <name type="scientific">Microbacterium pullorum</name>
    <dbReference type="NCBI Taxonomy" id="2762236"/>
    <lineage>
        <taxon>Bacteria</taxon>
        <taxon>Bacillati</taxon>
        <taxon>Actinomycetota</taxon>
        <taxon>Actinomycetes</taxon>
        <taxon>Micrococcales</taxon>
        <taxon>Microbacteriaceae</taxon>
        <taxon>Microbacterium</taxon>
    </lineage>
</organism>
<comment type="subcellular location">
    <subcellularLocation>
        <location evidence="1">Membrane</location>
        <topology evidence="1">Multi-pass membrane protein</topology>
    </subcellularLocation>
</comment>
<evidence type="ECO:0000256" key="4">
    <source>
        <dbReference type="ARBA" id="ARBA00022692"/>
    </source>
</evidence>
<dbReference type="RefSeq" id="WP_191719733.1">
    <property type="nucleotide sequence ID" value="NZ_JACSQP010000009.1"/>
</dbReference>
<feature type="transmembrane region" description="Helical" evidence="7">
    <location>
        <begin position="130"/>
        <end position="151"/>
    </location>
</feature>